<organism evidence="3 4">
    <name type="scientific">Somion occarium</name>
    <dbReference type="NCBI Taxonomy" id="3059160"/>
    <lineage>
        <taxon>Eukaryota</taxon>
        <taxon>Fungi</taxon>
        <taxon>Dikarya</taxon>
        <taxon>Basidiomycota</taxon>
        <taxon>Agaricomycotina</taxon>
        <taxon>Agaricomycetes</taxon>
        <taxon>Polyporales</taxon>
        <taxon>Cerrenaceae</taxon>
        <taxon>Somion</taxon>
    </lineage>
</organism>
<reference evidence="4" key="1">
    <citation type="submission" date="2024-04" db="EMBL/GenBank/DDBJ databases">
        <authorList>
            <person name="Shaw F."/>
            <person name="Minotto A."/>
        </authorList>
    </citation>
    <scope>NUCLEOTIDE SEQUENCE [LARGE SCALE GENOMIC DNA]</scope>
</reference>
<evidence type="ECO:0000313" key="3">
    <source>
        <dbReference type="EMBL" id="CAL1710106.1"/>
    </source>
</evidence>
<gene>
    <name evidence="3" type="ORF">GFSPODELE1_LOCUS7655</name>
</gene>
<proteinExistence type="predicted"/>
<evidence type="ECO:0000256" key="1">
    <source>
        <dbReference type="SAM" id="MobiDB-lite"/>
    </source>
</evidence>
<protein>
    <submittedName>
        <fullName evidence="3">Uncharacterized protein</fullName>
    </submittedName>
</protein>
<sequence>MSGLSRQAKRLRTIIVTVPIIGATSLVLYQRLVQGKPQRTLPNRDDPDAGKRKIIELKPDDIDSPSPTSS</sequence>
<feature type="region of interest" description="Disordered" evidence="1">
    <location>
        <begin position="38"/>
        <end position="70"/>
    </location>
</feature>
<accession>A0ABP1DQJ7</accession>
<keyword evidence="2" id="KW-1133">Transmembrane helix</keyword>
<feature type="transmembrane region" description="Helical" evidence="2">
    <location>
        <begin position="12"/>
        <end position="29"/>
    </location>
</feature>
<dbReference type="EMBL" id="OZ037948">
    <property type="protein sequence ID" value="CAL1710106.1"/>
    <property type="molecule type" value="Genomic_DNA"/>
</dbReference>
<evidence type="ECO:0000256" key="2">
    <source>
        <dbReference type="SAM" id="Phobius"/>
    </source>
</evidence>
<name>A0ABP1DQJ7_9APHY</name>
<feature type="compositionally biased region" description="Basic and acidic residues" evidence="1">
    <location>
        <begin position="42"/>
        <end position="61"/>
    </location>
</feature>
<keyword evidence="2" id="KW-0472">Membrane</keyword>
<keyword evidence="4" id="KW-1185">Reference proteome</keyword>
<dbReference type="Proteomes" id="UP001497453">
    <property type="component" value="Chromosome 5"/>
</dbReference>
<evidence type="ECO:0000313" key="4">
    <source>
        <dbReference type="Proteomes" id="UP001497453"/>
    </source>
</evidence>
<keyword evidence="2" id="KW-0812">Transmembrane</keyword>